<dbReference type="PANTHER" id="PTHR34385:SF1">
    <property type="entry name" value="PEPTIDOGLYCAN L-ALANYL-D-GLUTAMATE ENDOPEPTIDASE CWLK"/>
    <property type="match status" value="1"/>
</dbReference>
<protein>
    <submittedName>
        <fullName evidence="2">D-alanyl-D-alanine carboxypeptidase</fullName>
    </submittedName>
</protein>
<dbReference type="KEGG" id="wso:WSWS_01534"/>
<feature type="domain" description="D-alanyl-D-alanine carboxypeptidase-like core" evidence="1">
    <location>
        <begin position="99"/>
        <end position="219"/>
    </location>
</feature>
<keyword evidence="3" id="KW-1185">Reference proteome</keyword>
<organism evidence="2 3">
    <name type="scientific">Weissella soli</name>
    <dbReference type="NCBI Taxonomy" id="155866"/>
    <lineage>
        <taxon>Bacteria</taxon>
        <taxon>Bacillati</taxon>
        <taxon>Bacillota</taxon>
        <taxon>Bacilli</taxon>
        <taxon>Lactobacillales</taxon>
        <taxon>Lactobacillaceae</taxon>
        <taxon>Weissella</taxon>
    </lineage>
</organism>
<comment type="caution">
    <text evidence="2">The sequence shown here is derived from an EMBL/GenBank/DDBJ whole genome shotgun (WGS) entry which is preliminary data.</text>
</comment>
<name>A0A288Q793_9LACO</name>
<dbReference type="PANTHER" id="PTHR34385">
    <property type="entry name" value="D-ALANYL-D-ALANINE CARBOXYPEPTIDASE"/>
    <property type="match status" value="1"/>
</dbReference>
<gene>
    <name evidence="2" type="ORF">DFP99_1598</name>
</gene>
<dbReference type="InterPro" id="IPR058193">
    <property type="entry name" value="VanY/YodJ_core_dom"/>
</dbReference>
<keyword evidence="2" id="KW-0645">Protease</keyword>
<dbReference type="InterPro" id="IPR009045">
    <property type="entry name" value="Zn_M74/Hedgehog-like"/>
</dbReference>
<evidence type="ECO:0000313" key="3">
    <source>
        <dbReference type="Proteomes" id="UP000254912"/>
    </source>
</evidence>
<dbReference type="Gene3D" id="3.30.1380.10">
    <property type="match status" value="1"/>
</dbReference>
<reference evidence="2 3" key="1">
    <citation type="submission" date="2018-07" db="EMBL/GenBank/DDBJ databases">
        <title>Genomic Encyclopedia of Type Strains, Phase III (KMG-III): the genomes of soil and plant-associated and newly described type strains.</title>
        <authorList>
            <person name="Whitman W."/>
        </authorList>
    </citation>
    <scope>NUCLEOTIDE SEQUENCE [LARGE SCALE GENOMIC DNA]</scope>
    <source>
        <strain evidence="2 3">CECT 7031</strain>
    </source>
</reference>
<dbReference type="InterPro" id="IPR003709">
    <property type="entry name" value="VanY-like_core_dom"/>
</dbReference>
<accession>A0A288Q793</accession>
<proteinExistence type="predicted"/>
<dbReference type="InterPro" id="IPR052179">
    <property type="entry name" value="DD-CPase-like"/>
</dbReference>
<dbReference type="GeneID" id="94546718"/>
<evidence type="ECO:0000313" key="2">
    <source>
        <dbReference type="EMBL" id="RDL01127.1"/>
    </source>
</evidence>
<evidence type="ECO:0000259" key="1">
    <source>
        <dbReference type="Pfam" id="PF02557"/>
    </source>
</evidence>
<dbReference type="RefSeq" id="WP_070230694.1">
    <property type="nucleotide sequence ID" value="NZ_BJYO01000007.1"/>
</dbReference>
<dbReference type="GO" id="GO:0006508">
    <property type="term" value="P:proteolysis"/>
    <property type="evidence" value="ECO:0007669"/>
    <property type="project" value="InterPro"/>
</dbReference>
<dbReference type="Proteomes" id="UP000254912">
    <property type="component" value="Unassembled WGS sequence"/>
</dbReference>
<dbReference type="SUPFAM" id="SSF55166">
    <property type="entry name" value="Hedgehog/DD-peptidase"/>
    <property type="match status" value="1"/>
</dbReference>
<keyword evidence="2" id="KW-0378">Hydrolase</keyword>
<dbReference type="Pfam" id="PF02557">
    <property type="entry name" value="VanY"/>
    <property type="match status" value="1"/>
</dbReference>
<dbReference type="CDD" id="cd14852">
    <property type="entry name" value="LD-carboxypeptidase"/>
    <property type="match status" value="1"/>
</dbReference>
<dbReference type="EMBL" id="QRAS01000005">
    <property type="protein sequence ID" value="RDL01127.1"/>
    <property type="molecule type" value="Genomic_DNA"/>
</dbReference>
<dbReference type="GO" id="GO:0004180">
    <property type="term" value="F:carboxypeptidase activity"/>
    <property type="evidence" value="ECO:0007669"/>
    <property type="project" value="UniProtKB-KW"/>
</dbReference>
<sequence>MKKGLGILAALLIIAAGGYVALNQHSATKQDIKKTVSKVKQSVSRETSAQKKYPIKIKTGTEAAKLLIVVNKKHPLPSDYNPYNGAVTGNNPDGGGLMTAANEAKSKLILAMQQAGFPIASNVSSFRYYSYQQSLYDGYVTQHGQSWADKYSARPGYSEHQSGMAFDLVGEDGDLPTSTTMYNWLKNHAYKYGLIIRYPKGKASITGYDQEQWHLRYIGVKYATEMHKWGVATLEEFTGISGGDYNSDKSADVSALDEYK</sequence>
<dbReference type="AlphaFoldDB" id="A0A288Q793"/>
<keyword evidence="2" id="KW-0121">Carboxypeptidase</keyword>